<comment type="caution">
    <text evidence="9">The sequence shown here is derived from an EMBL/GenBank/DDBJ whole genome shotgun (WGS) entry which is preliminary data.</text>
</comment>
<dbReference type="Gene3D" id="3.40.50.10840">
    <property type="entry name" value="Putative sugar-binding, N-terminal domain"/>
    <property type="match status" value="1"/>
</dbReference>
<evidence type="ECO:0000256" key="3">
    <source>
        <dbReference type="ARBA" id="ARBA00022741"/>
    </source>
</evidence>
<dbReference type="Proteomes" id="UP000554004">
    <property type="component" value="Unassembled WGS sequence"/>
</dbReference>
<proteinExistence type="inferred from homology"/>
<keyword evidence="6" id="KW-0119">Carbohydrate metabolism</keyword>
<evidence type="ECO:0000256" key="4">
    <source>
        <dbReference type="ARBA" id="ARBA00022777"/>
    </source>
</evidence>
<protein>
    <submittedName>
        <fullName evidence="9">Four-carbon acid sugar kinase family protein</fullName>
    </submittedName>
</protein>
<dbReference type="EMBL" id="JAAZAL010000149">
    <property type="protein sequence ID" value="NLE31391.1"/>
    <property type="molecule type" value="Genomic_DNA"/>
</dbReference>
<evidence type="ECO:0000259" key="8">
    <source>
        <dbReference type="Pfam" id="PF17042"/>
    </source>
</evidence>
<gene>
    <name evidence="9" type="ORF">GX618_03930</name>
</gene>
<name>A0A847EUD1_9BACT</name>
<evidence type="ECO:0000256" key="1">
    <source>
        <dbReference type="ARBA" id="ARBA00005715"/>
    </source>
</evidence>
<dbReference type="Gene3D" id="3.40.980.20">
    <property type="entry name" value="Four-carbon acid sugar kinase, nucleotide binding domain"/>
    <property type="match status" value="1"/>
</dbReference>
<evidence type="ECO:0000256" key="2">
    <source>
        <dbReference type="ARBA" id="ARBA00022679"/>
    </source>
</evidence>
<dbReference type="Pfam" id="PF17042">
    <property type="entry name" value="NBD_C"/>
    <property type="match status" value="1"/>
</dbReference>
<keyword evidence="4 9" id="KW-0418">Kinase</keyword>
<accession>A0A847EUD1</accession>
<dbReference type="GO" id="GO:0016301">
    <property type="term" value="F:kinase activity"/>
    <property type="evidence" value="ECO:0007669"/>
    <property type="project" value="UniProtKB-KW"/>
</dbReference>
<keyword evidence="2" id="KW-0808">Transferase</keyword>
<evidence type="ECO:0000259" key="7">
    <source>
        <dbReference type="Pfam" id="PF07005"/>
    </source>
</evidence>
<evidence type="ECO:0000313" key="10">
    <source>
        <dbReference type="Proteomes" id="UP000554004"/>
    </source>
</evidence>
<dbReference type="InterPro" id="IPR042213">
    <property type="entry name" value="NBD_C_sf"/>
</dbReference>
<reference evidence="9 10" key="1">
    <citation type="journal article" date="2020" name="Biotechnol. Biofuels">
        <title>New insights from the biogas microbiome by comprehensive genome-resolved metagenomics of nearly 1600 species originating from multiple anaerobic digesters.</title>
        <authorList>
            <person name="Campanaro S."/>
            <person name="Treu L."/>
            <person name="Rodriguez-R L.M."/>
            <person name="Kovalovszki A."/>
            <person name="Ziels R.M."/>
            <person name="Maus I."/>
            <person name="Zhu X."/>
            <person name="Kougias P.G."/>
            <person name="Basile A."/>
            <person name="Luo G."/>
            <person name="Schluter A."/>
            <person name="Konstantinidis K.T."/>
            <person name="Angelidaki I."/>
        </authorList>
    </citation>
    <scope>NUCLEOTIDE SEQUENCE [LARGE SCALE GENOMIC DNA]</scope>
    <source>
        <strain evidence="9">AS06rmzACSIP_421</strain>
    </source>
</reference>
<dbReference type="Pfam" id="PF07005">
    <property type="entry name" value="SBD_N"/>
    <property type="match status" value="1"/>
</dbReference>
<dbReference type="InterPro" id="IPR031475">
    <property type="entry name" value="NBD_C"/>
</dbReference>
<sequence>MRVLVIADDLTGANDTAVQFAAAGLGTATLFDASNLERTKEVAAECDVLAVTSESRNLSPEEASSKVSELAETILSISRPCIAYKKIDSTLRGNVRCEISALRKAGLREAPAIAAPGYPGNKRIVCGGYLLVDGQPLSRTYAAKDVLAPVTTSKVADFLSDKPDEVGHLEFSAFESGKAQVLARLTEILAHGYTNVVVDSLDQADLDILTEVLFELSRPFLWVGSAGLALSLSRALSSAADPRVGSLSEAHKTPERSAHLFVIGSMNPKSIAQVEEVERQGAAQVFYLNERERAGADAFSTTVSEHTVLSSQRMKSQGPARGLAEKAKSALSSATSKAVSRGGYSTLILSGGDTAFAVLRALESTGLEILEEVLPGIPYGRIIDGPNRGLGVVTKAGGFGDRDCLISIGRWLCQRGL</sequence>
<feature type="domain" description="Four-carbon acid sugar kinase nucleotide binding" evidence="8">
    <location>
        <begin position="260"/>
        <end position="405"/>
    </location>
</feature>
<dbReference type="SUPFAM" id="SSF142764">
    <property type="entry name" value="YgbK-like"/>
    <property type="match status" value="1"/>
</dbReference>
<keyword evidence="5" id="KW-0067">ATP-binding</keyword>
<evidence type="ECO:0000256" key="5">
    <source>
        <dbReference type="ARBA" id="ARBA00022840"/>
    </source>
</evidence>
<dbReference type="GO" id="GO:0005524">
    <property type="term" value="F:ATP binding"/>
    <property type="evidence" value="ECO:0007669"/>
    <property type="project" value="UniProtKB-KW"/>
</dbReference>
<evidence type="ECO:0000256" key="6">
    <source>
        <dbReference type="ARBA" id="ARBA00023277"/>
    </source>
</evidence>
<dbReference type="AlphaFoldDB" id="A0A847EUD1"/>
<comment type="similarity">
    <text evidence="1">Belongs to the four-carbon acid sugar kinase family.</text>
</comment>
<feature type="domain" description="Four-carbon acid sugar kinase N-terminal" evidence="7">
    <location>
        <begin position="4"/>
        <end position="232"/>
    </location>
</feature>
<organism evidence="9 10">
    <name type="scientific">Candidatus Dojkabacteria bacterium</name>
    <dbReference type="NCBI Taxonomy" id="2099670"/>
    <lineage>
        <taxon>Bacteria</taxon>
        <taxon>Candidatus Dojkabacteria</taxon>
    </lineage>
</organism>
<keyword evidence="3" id="KW-0547">Nucleotide-binding</keyword>
<dbReference type="InterPro" id="IPR010737">
    <property type="entry name" value="4-carb_acid_sugar_kinase_N"/>
</dbReference>
<dbReference type="InterPro" id="IPR037051">
    <property type="entry name" value="4-carb_acid_sugar_kinase_N_sf"/>
</dbReference>
<evidence type="ECO:0000313" key="9">
    <source>
        <dbReference type="EMBL" id="NLE31391.1"/>
    </source>
</evidence>